<organism evidence="2 3">
    <name type="scientific">Prunus armeniaca</name>
    <name type="common">Apricot</name>
    <name type="synonym">Armeniaca vulgaris</name>
    <dbReference type="NCBI Taxonomy" id="36596"/>
    <lineage>
        <taxon>Eukaryota</taxon>
        <taxon>Viridiplantae</taxon>
        <taxon>Streptophyta</taxon>
        <taxon>Embryophyta</taxon>
        <taxon>Tracheophyta</taxon>
        <taxon>Spermatophyta</taxon>
        <taxon>Magnoliopsida</taxon>
        <taxon>eudicotyledons</taxon>
        <taxon>Gunneridae</taxon>
        <taxon>Pentapetalae</taxon>
        <taxon>rosids</taxon>
        <taxon>fabids</taxon>
        <taxon>Rosales</taxon>
        <taxon>Rosaceae</taxon>
        <taxon>Amygdaloideae</taxon>
        <taxon>Amygdaleae</taxon>
        <taxon>Prunus</taxon>
    </lineage>
</organism>
<sequence length="101" mass="11560">MTIPEAKQNPVMTRLPMSPKTWHVPSHQKCKEQNTSLVTNEDEIPPKEATAKLNKSTEERLDKMMEIREAMRALICSKDKAEQGDPQGQKKLAKPVIHRRT</sequence>
<feature type="region of interest" description="Disordered" evidence="1">
    <location>
        <begin position="1"/>
        <end position="30"/>
    </location>
</feature>
<evidence type="ECO:0000313" key="3">
    <source>
        <dbReference type="Proteomes" id="UP000507245"/>
    </source>
</evidence>
<gene>
    <name evidence="2" type="ORF">ORAREDHAP_LOCUS42398</name>
</gene>
<dbReference type="AlphaFoldDB" id="A0A6J5XS43"/>
<dbReference type="Proteomes" id="UP000507245">
    <property type="component" value="Unassembled WGS sequence"/>
</dbReference>
<reference evidence="3" key="1">
    <citation type="journal article" date="2020" name="Genome Biol.">
        <title>Gamete binning: chromosome-level and haplotype-resolved genome assembly enabled by high-throughput single-cell sequencing of gamete genomes.</title>
        <authorList>
            <person name="Campoy J.A."/>
            <person name="Sun H."/>
            <person name="Goel M."/>
            <person name="Jiao W.-B."/>
            <person name="Folz-Donahue K."/>
            <person name="Wang N."/>
            <person name="Rubio M."/>
            <person name="Liu C."/>
            <person name="Kukat C."/>
            <person name="Ruiz D."/>
            <person name="Huettel B."/>
            <person name="Schneeberger K."/>
        </authorList>
    </citation>
    <scope>NUCLEOTIDE SEQUENCE [LARGE SCALE GENOMIC DNA]</scope>
    <source>
        <strain evidence="3">cv. Rojo Pasion</strain>
    </source>
</reference>
<protein>
    <submittedName>
        <fullName evidence="2">Uncharacterized protein</fullName>
    </submittedName>
</protein>
<feature type="compositionally biased region" description="Basic residues" evidence="1">
    <location>
        <begin position="91"/>
        <end position="101"/>
    </location>
</feature>
<dbReference type="OrthoDB" id="1809263at2759"/>
<proteinExistence type="predicted"/>
<evidence type="ECO:0000256" key="1">
    <source>
        <dbReference type="SAM" id="MobiDB-lite"/>
    </source>
</evidence>
<name>A0A6J5XS43_PRUAR</name>
<evidence type="ECO:0000313" key="2">
    <source>
        <dbReference type="EMBL" id="CAB4316570.1"/>
    </source>
</evidence>
<dbReference type="EMBL" id="CAEKKB010000007">
    <property type="protein sequence ID" value="CAB4316570.1"/>
    <property type="molecule type" value="Genomic_DNA"/>
</dbReference>
<keyword evidence="3" id="KW-1185">Reference proteome</keyword>
<accession>A0A6J5XS43</accession>
<feature type="region of interest" description="Disordered" evidence="1">
    <location>
        <begin position="78"/>
        <end position="101"/>
    </location>
</feature>